<dbReference type="EMBL" id="JACVVK020000101">
    <property type="protein sequence ID" value="KAK7492661.1"/>
    <property type="molecule type" value="Genomic_DNA"/>
</dbReference>
<dbReference type="AlphaFoldDB" id="A0ABD0KZY7"/>
<sequence>MSTRDLETLFVVSLRSPAAFSDPDHRRGPRHHQTKTDAVCCLTITAKRLQLTAALAETIIMRQSPPRKPVSVVDRNFRNGTQMKSVNCVCGLDTVSVGQV</sequence>
<organism evidence="1 2">
    <name type="scientific">Batillaria attramentaria</name>
    <dbReference type="NCBI Taxonomy" id="370345"/>
    <lineage>
        <taxon>Eukaryota</taxon>
        <taxon>Metazoa</taxon>
        <taxon>Spiralia</taxon>
        <taxon>Lophotrochozoa</taxon>
        <taxon>Mollusca</taxon>
        <taxon>Gastropoda</taxon>
        <taxon>Caenogastropoda</taxon>
        <taxon>Sorbeoconcha</taxon>
        <taxon>Cerithioidea</taxon>
        <taxon>Batillariidae</taxon>
        <taxon>Batillaria</taxon>
    </lineage>
</organism>
<protein>
    <submittedName>
        <fullName evidence="1">Uncharacterized protein</fullName>
    </submittedName>
</protein>
<comment type="caution">
    <text evidence="1">The sequence shown here is derived from an EMBL/GenBank/DDBJ whole genome shotgun (WGS) entry which is preliminary data.</text>
</comment>
<evidence type="ECO:0000313" key="1">
    <source>
        <dbReference type="EMBL" id="KAK7492661.1"/>
    </source>
</evidence>
<accession>A0ABD0KZY7</accession>
<proteinExistence type="predicted"/>
<gene>
    <name evidence="1" type="ORF">BaRGS_00016140</name>
</gene>
<reference evidence="1 2" key="1">
    <citation type="journal article" date="2023" name="Sci. Data">
        <title>Genome assembly of the Korean intertidal mud-creeper Batillaria attramentaria.</title>
        <authorList>
            <person name="Patra A.K."/>
            <person name="Ho P.T."/>
            <person name="Jun S."/>
            <person name="Lee S.J."/>
            <person name="Kim Y."/>
            <person name="Won Y.J."/>
        </authorList>
    </citation>
    <scope>NUCLEOTIDE SEQUENCE [LARGE SCALE GENOMIC DNA]</scope>
    <source>
        <strain evidence="1">Wonlab-2016</strain>
    </source>
</reference>
<name>A0ABD0KZY7_9CAEN</name>
<evidence type="ECO:0000313" key="2">
    <source>
        <dbReference type="Proteomes" id="UP001519460"/>
    </source>
</evidence>
<dbReference type="Proteomes" id="UP001519460">
    <property type="component" value="Unassembled WGS sequence"/>
</dbReference>
<keyword evidence="2" id="KW-1185">Reference proteome</keyword>